<dbReference type="Pfam" id="PF15027">
    <property type="entry name" value="MGT5A_N"/>
    <property type="match status" value="1"/>
</dbReference>
<evidence type="ECO:0000256" key="5">
    <source>
        <dbReference type="ARBA" id="ARBA00012671"/>
    </source>
</evidence>
<dbReference type="AlphaFoldDB" id="A0ABD0M6W9"/>
<feature type="compositionally biased region" description="Basic and acidic residues" evidence="16">
    <location>
        <begin position="852"/>
        <end position="871"/>
    </location>
</feature>
<comment type="catalytic activity">
    <reaction evidence="15">
        <text>N(4)-{beta-D-GlcNAc-(1-&gt;2)-[beta-D-GlcNAc-(1-&gt;4)]-alpha-D-Man-(1-&gt;3)-[beta-D-GlcNAc-(1-&gt;2)-alpha-D-Man-(1-&gt;6)]-beta-D-Man-(1-&gt;4)-beta-D-GlcNAc-(1-&gt;4)-beta-D-GlcNAc}-L-asparaginyl-[protein] + UDP-N-acetyl-alpha-D-glucosamine = N(4)-{beta-D-GlcNAc-(1-&gt;2)-[beta-D-GlcNAc-(1-&gt;4)]-alpha-D-Man-(1-&gt;3)-[beta-D-GlcNAc-(1-&gt;2)-[beta-D-GlcNAc-(1-&gt;6)]-alpha-D-Man-(1-&gt;6)]-beta-D-Man-(1-&gt;4)-beta-D-GlcNAc-(1-&gt;4)-beta-D-GlcNAc}-L-asparaginyl-[protein] + UDP + H(+)</text>
        <dbReference type="Rhea" id="RHEA:16921"/>
        <dbReference type="Rhea" id="RHEA-COMP:14374"/>
        <dbReference type="Rhea" id="RHEA-COMP:14377"/>
        <dbReference type="ChEBI" id="CHEBI:15378"/>
        <dbReference type="ChEBI" id="CHEBI:57705"/>
        <dbReference type="ChEBI" id="CHEBI:58223"/>
        <dbReference type="ChEBI" id="CHEBI:139507"/>
        <dbReference type="ChEBI" id="CHEBI:139510"/>
        <dbReference type="EC" id="2.4.1.155"/>
    </reaction>
</comment>
<accession>A0ABD0M6W9</accession>
<evidence type="ECO:0000256" key="11">
    <source>
        <dbReference type="ARBA" id="ARBA00022989"/>
    </source>
</evidence>
<dbReference type="GO" id="GO:0030144">
    <property type="term" value="F:alpha-1,6-mannosylglycoprotein 6-beta-N-acetylglucosaminyltransferase activity"/>
    <property type="evidence" value="ECO:0007669"/>
    <property type="project" value="UniProtKB-EC"/>
</dbReference>
<feature type="domain" description="Glycosyltransferase family 18 catalytic" evidence="18">
    <location>
        <begin position="660"/>
        <end position="733"/>
    </location>
</feature>
<gene>
    <name evidence="20" type="ORF">BaRGS_00001410</name>
</gene>
<reference evidence="20 21" key="1">
    <citation type="journal article" date="2023" name="Sci. Data">
        <title>Genome assembly of the Korean intertidal mud-creeper Batillaria attramentaria.</title>
        <authorList>
            <person name="Patra A.K."/>
            <person name="Ho P.T."/>
            <person name="Jun S."/>
            <person name="Lee S.J."/>
            <person name="Kim Y."/>
            <person name="Won Y.J."/>
        </authorList>
    </citation>
    <scope>NUCLEOTIDE SEQUENCE [LARGE SCALE GENOMIC DNA]</scope>
    <source>
        <strain evidence="20">Wonlab-2016</strain>
    </source>
</reference>
<dbReference type="PANTHER" id="PTHR15075:SF2">
    <property type="entry name" value="ALPHA-1,6-MANNOSYLGLYCOPROTEIN 6-BETA-N-ACETYLGLUCOSAMINYLTRANSFERASE"/>
    <property type="match status" value="1"/>
</dbReference>
<comment type="subcellular location">
    <subcellularLocation>
        <location evidence="1">Golgi apparatus membrane</location>
        <topology evidence="1">Single-pass type II membrane protein</topology>
    </subcellularLocation>
    <subcellularLocation>
        <location evidence="2">Secreted</location>
    </subcellularLocation>
</comment>
<keyword evidence="7" id="KW-0328">Glycosyltransferase</keyword>
<evidence type="ECO:0000256" key="12">
    <source>
        <dbReference type="ARBA" id="ARBA00023034"/>
    </source>
</evidence>
<dbReference type="EMBL" id="JACVVK020000004">
    <property type="protein sequence ID" value="KAK7507475.1"/>
    <property type="molecule type" value="Genomic_DNA"/>
</dbReference>
<keyword evidence="12" id="KW-0333">Golgi apparatus</keyword>
<evidence type="ECO:0000256" key="17">
    <source>
        <dbReference type="SAM" id="Phobius"/>
    </source>
</evidence>
<keyword evidence="11 17" id="KW-1133">Transmembrane helix</keyword>
<dbReference type="GO" id="GO:0005576">
    <property type="term" value="C:extracellular region"/>
    <property type="evidence" value="ECO:0007669"/>
    <property type="project" value="UniProtKB-SubCell"/>
</dbReference>
<evidence type="ECO:0000256" key="4">
    <source>
        <dbReference type="ARBA" id="ARBA00007477"/>
    </source>
</evidence>
<evidence type="ECO:0000256" key="13">
    <source>
        <dbReference type="ARBA" id="ARBA00023136"/>
    </source>
</evidence>
<keyword evidence="9 17" id="KW-0812">Transmembrane</keyword>
<evidence type="ECO:0000256" key="8">
    <source>
        <dbReference type="ARBA" id="ARBA00022679"/>
    </source>
</evidence>
<keyword evidence="13 17" id="KW-0472">Membrane</keyword>
<keyword evidence="8" id="KW-0808">Transferase</keyword>
<sequence>MPLSVAVVDVGSKNSFAAWTRWDIIHEIISESESDRAGTTPSSRQRPPIMGGGNLRGVRFFGRSLWRRMMALLLLCVIIWTITFLNVSFIYTSNHPRTPSTVLHEEIVQLSKEYVRALAKEDAGIVDGPYAGRFTAFDLKKTLAVLLESILARLDRLERHINRTTNGSFLLTMPTVATPEEHQIILSAQDLIGGKTEKCELTVEDKKLFPHCEGKIEWMRHMWKSDVCYAAHGVDGSDCSFMMYLSEVEGWCPRKGWAKSQAPKTFETPLYAEVTTDLQGLLELLVDPNERQGYAWIRMRITRLWHKWVKAVRNLTSTQDLTHRKKQKILVHLGLLSKQSGWKFAENQFKGGPLGELVQWSDLISVLYILGHQLTITSEVEQLVEILSVVPEAKTPCQSRKELPVTIIYTDIMGLIQFKKRTSSGFAKFSCLFRIVDSFGTEPAYNHRAFARQNKILSSWGGQDLNPRQFFTMFPHSPDNSFMGFVVEHHLNESIPEDHKRKDIALVYGKNEYMWEGKQAYLDVIKDHLEIHGTVYEDTTSSVHHLPPYVINHGILSGLELHKLLRQAKVFVGLGFPYEGPAPLEAVANGAVFLNPRFSPPHSSKTTKFFKGKPTQREVTSQHPYAEVFIGKPSVYTINISNLTEVRLSVQEILSQNTHTVVQWPPISAITFLLGKPGQSCSQACWSEDLICEPSHFLDINSVSALANHSVDCQSSGKSANIYYPSEEIVQLCKEYVRALAKEDAGVVDGPYAGRFTVFDLKKTLAVLLESILARLDRLERHIKTTNGSFLLSTPTIATPEEHQIILSAQGRSNNRSRGSAGIAGRPQRTTRVRLDLEAHYSPLAQMGESRAQPDIHTKSYTPKETEGLVP</sequence>
<evidence type="ECO:0000256" key="7">
    <source>
        <dbReference type="ARBA" id="ARBA00022676"/>
    </source>
</evidence>
<evidence type="ECO:0000256" key="14">
    <source>
        <dbReference type="ARBA" id="ARBA00023180"/>
    </source>
</evidence>
<comment type="pathway">
    <text evidence="3">Protein modification; protein glycosylation.</text>
</comment>
<dbReference type="EC" id="2.4.1.155" evidence="5"/>
<feature type="domain" description="Glycosyltransferase family 18 catalytic" evidence="18">
    <location>
        <begin position="228"/>
        <end position="658"/>
    </location>
</feature>
<dbReference type="Proteomes" id="UP001519460">
    <property type="component" value="Unassembled WGS sequence"/>
</dbReference>
<keyword evidence="14" id="KW-0325">Glycoprotein</keyword>
<evidence type="ECO:0000256" key="2">
    <source>
        <dbReference type="ARBA" id="ARBA00004613"/>
    </source>
</evidence>
<organism evidence="20 21">
    <name type="scientific">Batillaria attramentaria</name>
    <dbReference type="NCBI Taxonomy" id="370345"/>
    <lineage>
        <taxon>Eukaryota</taxon>
        <taxon>Metazoa</taxon>
        <taxon>Spiralia</taxon>
        <taxon>Lophotrochozoa</taxon>
        <taxon>Mollusca</taxon>
        <taxon>Gastropoda</taxon>
        <taxon>Caenogastropoda</taxon>
        <taxon>Sorbeoconcha</taxon>
        <taxon>Cerithioidea</taxon>
        <taxon>Batillariidae</taxon>
        <taxon>Batillaria</taxon>
    </lineage>
</organism>
<dbReference type="Pfam" id="PF15024">
    <property type="entry name" value="Glyco_transf_18"/>
    <property type="match status" value="2"/>
</dbReference>
<dbReference type="PANTHER" id="PTHR15075">
    <property type="entry name" value="ALPHA-MANNOSIDE BETA-1,6-N-ACETYLGLUCOSAMINYLTRANSFERASE"/>
    <property type="match status" value="1"/>
</dbReference>
<dbReference type="InterPro" id="IPR026116">
    <property type="entry name" value="GT18_cat"/>
</dbReference>
<dbReference type="InterPro" id="IPR027833">
    <property type="entry name" value="MGT5A-like_N"/>
</dbReference>
<name>A0ABD0M6W9_9CAEN</name>
<evidence type="ECO:0000313" key="20">
    <source>
        <dbReference type="EMBL" id="KAK7507475.1"/>
    </source>
</evidence>
<evidence type="ECO:0000259" key="19">
    <source>
        <dbReference type="Pfam" id="PF15027"/>
    </source>
</evidence>
<comment type="similarity">
    <text evidence="4">Belongs to the glycosyltransferase 18 family.</text>
</comment>
<protein>
    <recommendedName>
        <fullName evidence="5">alpha-1,6-mannosyl-glycoprotein 6-beta-N-acetylglucosaminyltransferase</fullName>
        <ecNumber evidence="5">2.4.1.155</ecNumber>
    </recommendedName>
</protein>
<evidence type="ECO:0000256" key="6">
    <source>
        <dbReference type="ARBA" id="ARBA00022525"/>
    </source>
</evidence>
<feature type="transmembrane region" description="Helical" evidence="17">
    <location>
        <begin position="69"/>
        <end position="91"/>
    </location>
</feature>
<feature type="region of interest" description="Disordered" evidence="16">
    <location>
        <begin position="844"/>
        <end position="871"/>
    </location>
</feature>
<evidence type="ECO:0000256" key="1">
    <source>
        <dbReference type="ARBA" id="ARBA00004323"/>
    </source>
</evidence>
<dbReference type="GO" id="GO:0000139">
    <property type="term" value="C:Golgi membrane"/>
    <property type="evidence" value="ECO:0007669"/>
    <property type="project" value="UniProtKB-SubCell"/>
</dbReference>
<dbReference type="InterPro" id="IPR052105">
    <property type="entry name" value="MGAT5_Glycosyltransferase"/>
</dbReference>
<evidence type="ECO:0000256" key="3">
    <source>
        <dbReference type="ARBA" id="ARBA00004922"/>
    </source>
</evidence>
<evidence type="ECO:0000256" key="15">
    <source>
        <dbReference type="ARBA" id="ARBA00048243"/>
    </source>
</evidence>
<comment type="caution">
    <text evidence="20">The sequence shown here is derived from an EMBL/GenBank/DDBJ whole genome shotgun (WGS) entry which is preliminary data.</text>
</comment>
<feature type="domain" description="MGT5A-like N-terminal" evidence="19">
    <location>
        <begin position="69"/>
        <end position="163"/>
    </location>
</feature>
<proteinExistence type="inferred from homology"/>
<evidence type="ECO:0000256" key="9">
    <source>
        <dbReference type="ARBA" id="ARBA00022692"/>
    </source>
</evidence>
<evidence type="ECO:0000256" key="16">
    <source>
        <dbReference type="SAM" id="MobiDB-lite"/>
    </source>
</evidence>
<evidence type="ECO:0000256" key="10">
    <source>
        <dbReference type="ARBA" id="ARBA00022968"/>
    </source>
</evidence>
<keyword evidence="10" id="KW-0735">Signal-anchor</keyword>
<evidence type="ECO:0000259" key="18">
    <source>
        <dbReference type="Pfam" id="PF15024"/>
    </source>
</evidence>
<keyword evidence="6" id="KW-0964">Secreted</keyword>
<evidence type="ECO:0000313" key="21">
    <source>
        <dbReference type="Proteomes" id="UP001519460"/>
    </source>
</evidence>
<keyword evidence="21" id="KW-1185">Reference proteome</keyword>